<evidence type="ECO:0000313" key="4">
    <source>
        <dbReference type="Proteomes" id="UP000424462"/>
    </source>
</evidence>
<evidence type="ECO:0000259" key="2">
    <source>
        <dbReference type="Pfam" id="PF13649"/>
    </source>
</evidence>
<name>A0A6B8W8T7_9CORY</name>
<dbReference type="PANTHER" id="PTHR43861">
    <property type="entry name" value="TRANS-ACONITATE 2-METHYLTRANSFERASE-RELATED"/>
    <property type="match status" value="1"/>
</dbReference>
<feature type="domain" description="Methyltransferase" evidence="2">
    <location>
        <begin position="39"/>
        <end position="129"/>
    </location>
</feature>
<dbReference type="KEGG" id="cok:COCCU_06960"/>
<organism evidence="3 4">
    <name type="scientific">Corynebacterium occultum</name>
    <dbReference type="NCBI Taxonomy" id="2675219"/>
    <lineage>
        <taxon>Bacteria</taxon>
        <taxon>Bacillati</taxon>
        <taxon>Actinomycetota</taxon>
        <taxon>Actinomycetes</taxon>
        <taxon>Mycobacteriales</taxon>
        <taxon>Corynebacteriaceae</taxon>
        <taxon>Corynebacterium</taxon>
    </lineage>
</organism>
<gene>
    <name evidence="3" type="ORF">COCCU_06960</name>
</gene>
<keyword evidence="1" id="KW-0808">Transferase</keyword>
<dbReference type="CDD" id="cd02440">
    <property type="entry name" value="AdoMet_MTases"/>
    <property type="match status" value="1"/>
</dbReference>
<evidence type="ECO:0000256" key="1">
    <source>
        <dbReference type="ARBA" id="ARBA00022679"/>
    </source>
</evidence>
<dbReference type="EMBL" id="CP046455">
    <property type="protein sequence ID" value="QGU07326.1"/>
    <property type="molecule type" value="Genomic_DNA"/>
</dbReference>
<dbReference type="SUPFAM" id="SSF53335">
    <property type="entry name" value="S-adenosyl-L-methionine-dependent methyltransferases"/>
    <property type="match status" value="1"/>
</dbReference>
<reference evidence="3 4" key="1">
    <citation type="submission" date="2019-11" db="EMBL/GenBank/DDBJ databases">
        <title>Complete genome sequence of Corynebacterium kalinowskii 1959, a novel Corynebacterium species isolated from soil of a small paddock in Vilsendorf, Germany.</title>
        <authorList>
            <person name="Schaffert L."/>
            <person name="Ruwe M."/>
            <person name="Milse J."/>
            <person name="Hanuschka K."/>
            <person name="Ortseifen V."/>
            <person name="Droste J."/>
            <person name="Brandt D."/>
            <person name="Schlueter L."/>
            <person name="Kutter Y."/>
            <person name="Vinke S."/>
            <person name="Viehoefer P."/>
            <person name="Jacob L."/>
            <person name="Luebke N.-C."/>
            <person name="Schulte-Berndt E."/>
            <person name="Hain C."/>
            <person name="Linder M."/>
            <person name="Schmidt P."/>
            <person name="Wollenschlaeger L."/>
            <person name="Luttermann T."/>
            <person name="Thieme E."/>
            <person name="Hassa J."/>
            <person name="Haak M."/>
            <person name="Wittchen M."/>
            <person name="Mentz A."/>
            <person name="Persicke M."/>
            <person name="Busche T."/>
            <person name="Ruckert C."/>
        </authorList>
    </citation>
    <scope>NUCLEOTIDE SEQUENCE [LARGE SCALE GENOMIC DNA]</scope>
    <source>
        <strain evidence="3 4">2039</strain>
    </source>
</reference>
<dbReference type="PANTHER" id="PTHR43861:SF3">
    <property type="entry name" value="PUTATIVE (AFU_ORTHOLOGUE AFUA_2G14390)-RELATED"/>
    <property type="match status" value="1"/>
</dbReference>
<dbReference type="RefSeq" id="WP_156230832.1">
    <property type="nucleotide sequence ID" value="NZ_CP046455.1"/>
</dbReference>
<dbReference type="AlphaFoldDB" id="A0A6B8W8T7"/>
<dbReference type="Pfam" id="PF13649">
    <property type="entry name" value="Methyltransf_25"/>
    <property type="match status" value="1"/>
</dbReference>
<dbReference type="Proteomes" id="UP000424462">
    <property type="component" value="Chromosome"/>
</dbReference>
<dbReference type="InterPro" id="IPR029063">
    <property type="entry name" value="SAM-dependent_MTases_sf"/>
</dbReference>
<keyword evidence="4" id="KW-1185">Reference proteome</keyword>
<sequence length="201" mass="22241">MVHASKGEKSGLMENHGENNSTYHRWVISVAKQKPQARVLEVGCGEGFLVQQLASAVAEISGLEPNPDTFSSARDRVIDLPNAHVLPLAFADLQPDPGAFDLIIFMDSIHHMNLAPALAKARIMLRPGGDLLIVGVSANLTFRDRIISGLQFLLPRIGPPPTEAAESLQQIRDIAREIMPGVWVRRVRHHRYLLRWTKPAP</sequence>
<dbReference type="Gene3D" id="3.40.50.150">
    <property type="entry name" value="Vaccinia Virus protein VP39"/>
    <property type="match status" value="1"/>
</dbReference>
<dbReference type="GO" id="GO:0016740">
    <property type="term" value="F:transferase activity"/>
    <property type="evidence" value="ECO:0007669"/>
    <property type="project" value="UniProtKB-KW"/>
</dbReference>
<evidence type="ECO:0000313" key="3">
    <source>
        <dbReference type="EMBL" id="QGU07326.1"/>
    </source>
</evidence>
<dbReference type="InterPro" id="IPR041698">
    <property type="entry name" value="Methyltransf_25"/>
</dbReference>
<proteinExistence type="predicted"/>
<accession>A0A6B8W8T7</accession>
<protein>
    <recommendedName>
        <fullName evidence="2">Methyltransferase domain-containing protein</fullName>
    </recommendedName>
</protein>